<evidence type="ECO:0000313" key="4">
    <source>
        <dbReference type="WBParaSite" id="ACOC_0000011501-mRNA-1"/>
    </source>
</evidence>
<name>A0A0R3P9L4_ANGCS</name>
<gene>
    <name evidence="1" type="ORF">ACOC_LOCUS116</name>
    <name evidence="2" type="ORF">ACOC_LOCUS4205</name>
</gene>
<dbReference type="AlphaFoldDB" id="A0A0R3P9L4"/>
<protein>
    <submittedName>
        <fullName evidence="1 4">Uncharacterized protein</fullName>
    </submittedName>
</protein>
<sequence length="119" mass="12906">MCCSPHIIPGDVPWLASEAPLKRTECAVVLTPFEVMCLGKPRRRHWSRVRVLLAAPHSNRFAAASLCGAPEANRTCCCPHTIPGDLTWRASEAPLSWTESGGRFFGCGDDLVGVPSSME</sequence>
<evidence type="ECO:0000313" key="2">
    <source>
        <dbReference type="EMBL" id="VDM55790.1"/>
    </source>
</evidence>
<evidence type="ECO:0000313" key="1">
    <source>
        <dbReference type="EMBL" id="VDM51701.1"/>
    </source>
</evidence>
<evidence type="ECO:0000313" key="3">
    <source>
        <dbReference type="Proteomes" id="UP000267027"/>
    </source>
</evidence>
<proteinExistence type="predicted"/>
<organism evidence="4">
    <name type="scientific">Angiostrongylus costaricensis</name>
    <name type="common">Nematode worm</name>
    <dbReference type="NCBI Taxonomy" id="334426"/>
    <lineage>
        <taxon>Eukaryota</taxon>
        <taxon>Metazoa</taxon>
        <taxon>Ecdysozoa</taxon>
        <taxon>Nematoda</taxon>
        <taxon>Chromadorea</taxon>
        <taxon>Rhabditida</taxon>
        <taxon>Rhabditina</taxon>
        <taxon>Rhabditomorpha</taxon>
        <taxon>Strongyloidea</taxon>
        <taxon>Metastrongylidae</taxon>
        <taxon>Angiostrongylus</taxon>
    </lineage>
</organism>
<dbReference type="EMBL" id="UYYA01002841">
    <property type="protein sequence ID" value="VDM55790.1"/>
    <property type="molecule type" value="Genomic_DNA"/>
</dbReference>
<keyword evidence="3" id="KW-1185">Reference proteome</keyword>
<dbReference type="WBParaSite" id="ACOC_0000420401-mRNA-1">
    <property type="protein sequence ID" value="ACOC_0000420401-mRNA-1"/>
    <property type="gene ID" value="ACOC_0000420401"/>
</dbReference>
<dbReference type="EMBL" id="UYYA01000009">
    <property type="protein sequence ID" value="VDM51701.1"/>
    <property type="molecule type" value="Genomic_DNA"/>
</dbReference>
<evidence type="ECO:0000313" key="5">
    <source>
        <dbReference type="WBParaSite" id="ACOC_0000420401-mRNA-1"/>
    </source>
</evidence>
<dbReference type="Proteomes" id="UP000267027">
    <property type="component" value="Unassembled WGS sequence"/>
</dbReference>
<dbReference type="WBParaSite" id="ACOC_0000011501-mRNA-1">
    <property type="protein sequence ID" value="ACOC_0000011501-mRNA-1"/>
    <property type="gene ID" value="ACOC_0000011501"/>
</dbReference>
<reference evidence="1 3" key="2">
    <citation type="submission" date="2018-11" db="EMBL/GenBank/DDBJ databases">
        <authorList>
            <consortium name="Pathogen Informatics"/>
        </authorList>
    </citation>
    <scope>NUCLEOTIDE SEQUENCE [LARGE SCALE GENOMIC DNA]</scope>
    <source>
        <strain evidence="1 3">Costa Rica</strain>
    </source>
</reference>
<accession>A0A0R3P9L4</accession>
<reference evidence="4 5" key="1">
    <citation type="submission" date="2017-02" db="UniProtKB">
        <authorList>
            <consortium name="WormBaseParasite"/>
        </authorList>
    </citation>
    <scope>IDENTIFICATION</scope>
</reference>